<evidence type="ECO:0000259" key="1">
    <source>
        <dbReference type="Pfam" id="PF00027"/>
    </source>
</evidence>
<dbReference type="OrthoDB" id="663011at2"/>
<dbReference type="SUPFAM" id="SSF51206">
    <property type="entry name" value="cAMP-binding domain-like"/>
    <property type="match status" value="1"/>
</dbReference>
<dbReference type="Proteomes" id="UP000190961">
    <property type="component" value="Unassembled WGS sequence"/>
</dbReference>
<dbReference type="InterPro" id="IPR018490">
    <property type="entry name" value="cNMP-bd_dom_sf"/>
</dbReference>
<dbReference type="RefSeq" id="WP_079688556.1">
    <property type="nucleotide sequence ID" value="NZ_FUZU01000003.1"/>
</dbReference>
<gene>
    <name evidence="2" type="ORF">SAMN05660236_3985</name>
</gene>
<accession>A0A1T5M0H2</accession>
<feature type="domain" description="Cyclic nucleotide-binding" evidence="1">
    <location>
        <begin position="30"/>
        <end position="117"/>
    </location>
</feature>
<dbReference type="GO" id="GO:0016301">
    <property type="term" value="F:kinase activity"/>
    <property type="evidence" value="ECO:0007669"/>
    <property type="project" value="UniProtKB-KW"/>
</dbReference>
<keyword evidence="2" id="KW-0418">Kinase</keyword>
<dbReference type="EMBL" id="FUZU01000003">
    <property type="protein sequence ID" value="SKC81615.1"/>
    <property type="molecule type" value="Genomic_DNA"/>
</dbReference>
<dbReference type="STRING" id="688867.SAMN05660236_3985"/>
<proteinExistence type="predicted"/>
<reference evidence="2 3" key="1">
    <citation type="submission" date="2017-02" db="EMBL/GenBank/DDBJ databases">
        <authorList>
            <person name="Peterson S.W."/>
        </authorList>
    </citation>
    <scope>NUCLEOTIDE SEQUENCE [LARGE SCALE GENOMIC DNA]</scope>
    <source>
        <strain evidence="2 3">DSM 25262</strain>
    </source>
</reference>
<dbReference type="AlphaFoldDB" id="A0A1T5M0H2"/>
<evidence type="ECO:0000313" key="3">
    <source>
        <dbReference type="Proteomes" id="UP000190961"/>
    </source>
</evidence>
<keyword evidence="3" id="KW-1185">Reference proteome</keyword>
<sequence length="191" mass="22152">MTNAQLTDVLFGYGIPATEAADLLAISRSVSVERDEYYLASGQIPKKMAFNLKGLFRYVYLDAKGNEFTKSVILEYNVLASYSAMLHQTPSYFAIQALEDSQVLEVPYQEWLRLKDTNRFWDLFLIRMLEKGFCVKEKRERDLLLLDAETRYKNFLVEFPGLEHRLTWQIVASYLGIKPESLSRIRKKMAG</sequence>
<keyword evidence="2" id="KW-0808">Transferase</keyword>
<evidence type="ECO:0000313" key="2">
    <source>
        <dbReference type="EMBL" id="SKC81615.1"/>
    </source>
</evidence>
<dbReference type="InterPro" id="IPR014710">
    <property type="entry name" value="RmlC-like_jellyroll"/>
</dbReference>
<dbReference type="InterPro" id="IPR000595">
    <property type="entry name" value="cNMP-bd_dom"/>
</dbReference>
<protein>
    <submittedName>
        <fullName evidence="2">cAMP-binding domain of CRP or a regulatory subunit of cAMP-dependent protein kinases</fullName>
    </submittedName>
</protein>
<dbReference type="Gene3D" id="2.60.120.10">
    <property type="entry name" value="Jelly Rolls"/>
    <property type="match status" value="1"/>
</dbReference>
<organism evidence="2 3">
    <name type="scientific">Ohtaekwangia koreensis</name>
    <dbReference type="NCBI Taxonomy" id="688867"/>
    <lineage>
        <taxon>Bacteria</taxon>
        <taxon>Pseudomonadati</taxon>
        <taxon>Bacteroidota</taxon>
        <taxon>Cytophagia</taxon>
        <taxon>Cytophagales</taxon>
        <taxon>Fulvivirgaceae</taxon>
        <taxon>Ohtaekwangia</taxon>
    </lineage>
</organism>
<dbReference type="Pfam" id="PF00027">
    <property type="entry name" value="cNMP_binding"/>
    <property type="match status" value="1"/>
</dbReference>
<name>A0A1T5M0H2_9BACT</name>